<evidence type="ECO:0000313" key="11">
    <source>
        <dbReference type="Proteomes" id="UP000695000"/>
    </source>
</evidence>
<evidence type="ECO:0000256" key="2">
    <source>
        <dbReference type="ARBA" id="ARBA00022490"/>
    </source>
</evidence>
<proteinExistence type="inferred from homology"/>
<organism evidence="11 12">
    <name type="scientific">Nicrophorus vespilloides</name>
    <name type="common">Boreal carrion beetle</name>
    <dbReference type="NCBI Taxonomy" id="110193"/>
    <lineage>
        <taxon>Eukaryota</taxon>
        <taxon>Metazoa</taxon>
        <taxon>Ecdysozoa</taxon>
        <taxon>Arthropoda</taxon>
        <taxon>Hexapoda</taxon>
        <taxon>Insecta</taxon>
        <taxon>Pterygota</taxon>
        <taxon>Neoptera</taxon>
        <taxon>Endopterygota</taxon>
        <taxon>Coleoptera</taxon>
        <taxon>Polyphaga</taxon>
        <taxon>Staphyliniformia</taxon>
        <taxon>Silphidae</taxon>
        <taxon>Nicrophorinae</taxon>
        <taxon>Nicrophorus</taxon>
    </lineage>
</organism>
<dbReference type="GeneID" id="108570024"/>
<keyword evidence="5 9" id="KW-0175">Coiled coil</keyword>
<dbReference type="PANTHER" id="PTHR47969:SF15">
    <property type="entry name" value="CHROMOSOME-ASSOCIATED KINESIN KIF4A-RELATED"/>
    <property type="match status" value="1"/>
</dbReference>
<keyword evidence="11" id="KW-1185">Reference proteome</keyword>
<dbReference type="PANTHER" id="PTHR47969">
    <property type="entry name" value="CHROMOSOME-ASSOCIATED KINESIN KIF4A-RELATED"/>
    <property type="match status" value="1"/>
</dbReference>
<comment type="caution">
    <text evidence="7">Lacks conserved residue(s) required for the propagation of feature annotation.</text>
</comment>
<dbReference type="InterPro" id="IPR019821">
    <property type="entry name" value="Kinesin_motor_CS"/>
</dbReference>
<dbReference type="SMART" id="SM00129">
    <property type="entry name" value="KISc"/>
    <property type="match status" value="1"/>
</dbReference>
<dbReference type="Gene3D" id="3.40.850.10">
    <property type="entry name" value="Kinesin motor domain"/>
    <property type="match status" value="1"/>
</dbReference>
<reference evidence="12" key="1">
    <citation type="submission" date="2025-08" db="UniProtKB">
        <authorList>
            <consortium name="RefSeq"/>
        </authorList>
    </citation>
    <scope>IDENTIFICATION</scope>
    <source>
        <tissue evidence="12">Whole Larva</tissue>
    </source>
</reference>
<sequence>MEDRDGRAQYKNLNVVKVCSERDAMKLLYMGDTRRTTAETSLNKCSSRSHCVFTFYIHFFDDAGNTLIQSKLNIVDLAGSERLSKLSLNGVNLSEAKYINLSLHYLEQVISALTETNRAHVPFRNSLLTFMLRDSLSNNGATTMLATLSVSQINYEETMATCKFAQRVAKVNIESSSNAECNSIQEIAYLKSEIQDLRDKLQMRNHVMESKLSKFEEDKCRGEVEDFLNGIADLECDDFRKIKAYFDIFKTRINDNCDVDKYQTIIKQKDEEIQILSKIVDKNVYHGNRITIDTPCALNKDFKKLEFSKPNLNDNLKVAKKYSSQLRELQLKIIDVRAQIEANSNNFVKVNKLETALKHAQVEYRGLLGKIESIKEEVENTPLSVKRTKVRFESKLKNEQIGLSYAKQCNLNNVLMEAKASNVRRVDGSIKNQLVRKLNEDVKANEVVKNDELNSDVVVQPNLKQNFDKAETIFGQEDDKGFKDFLKSVPLTGDAEIDEEIIKFYKLKFKT</sequence>
<dbReference type="PRINTS" id="PR00380">
    <property type="entry name" value="KINESINHEAVY"/>
</dbReference>
<evidence type="ECO:0000256" key="1">
    <source>
        <dbReference type="ARBA" id="ARBA00004245"/>
    </source>
</evidence>
<gene>
    <name evidence="12" type="primary">LOC108570024</name>
</gene>
<protein>
    <recommendedName>
        <fullName evidence="8">Kinesin-like protein</fullName>
    </recommendedName>
</protein>
<keyword evidence="8" id="KW-0505">Motor protein</keyword>
<evidence type="ECO:0000256" key="4">
    <source>
        <dbReference type="ARBA" id="ARBA00022840"/>
    </source>
</evidence>
<dbReference type="RefSeq" id="XP_017787324.1">
    <property type="nucleotide sequence ID" value="XM_017931835.1"/>
</dbReference>
<dbReference type="InterPro" id="IPR027640">
    <property type="entry name" value="Kinesin-like_fam"/>
</dbReference>
<evidence type="ECO:0000256" key="3">
    <source>
        <dbReference type="ARBA" id="ARBA00022741"/>
    </source>
</evidence>
<accession>A0ABM1NKH4</accession>
<dbReference type="InterPro" id="IPR036961">
    <property type="entry name" value="Kinesin_motor_dom_sf"/>
</dbReference>
<evidence type="ECO:0000259" key="10">
    <source>
        <dbReference type="PROSITE" id="PS50067"/>
    </source>
</evidence>
<evidence type="ECO:0000256" key="7">
    <source>
        <dbReference type="PROSITE-ProRule" id="PRU00283"/>
    </source>
</evidence>
<keyword evidence="3 8" id="KW-0547">Nucleotide-binding</keyword>
<evidence type="ECO:0000256" key="5">
    <source>
        <dbReference type="ARBA" id="ARBA00023054"/>
    </source>
</evidence>
<keyword evidence="4 8" id="KW-0067">ATP-binding</keyword>
<comment type="subcellular location">
    <subcellularLocation>
        <location evidence="1">Cytoplasm</location>
        <location evidence="1">Cytoskeleton</location>
    </subcellularLocation>
</comment>
<dbReference type="InterPro" id="IPR027417">
    <property type="entry name" value="P-loop_NTPase"/>
</dbReference>
<keyword evidence="2" id="KW-0963">Cytoplasm</keyword>
<evidence type="ECO:0000256" key="6">
    <source>
        <dbReference type="ARBA" id="ARBA00023212"/>
    </source>
</evidence>
<name>A0ABM1NKH4_NICVS</name>
<evidence type="ECO:0000313" key="12">
    <source>
        <dbReference type="RefSeq" id="XP_017787324.1"/>
    </source>
</evidence>
<dbReference type="InterPro" id="IPR001752">
    <property type="entry name" value="Kinesin_motor_dom"/>
</dbReference>
<evidence type="ECO:0000256" key="9">
    <source>
        <dbReference type="SAM" id="Coils"/>
    </source>
</evidence>
<feature type="domain" description="Kinesin motor" evidence="10">
    <location>
        <begin position="1"/>
        <end position="171"/>
    </location>
</feature>
<evidence type="ECO:0000256" key="8">
    <source>
        <dbReference type="RuleBase" id="RU000394"/>
    </source>
</evidence>
<dbReference type="Pfam" id="PF00225">
    <property type="entry name" value="Kinesin"/>
    <property type="match status" value="1"/>
</dbReference>
<dbReference type="SUPFAM" id="SSF52540">
    <property type="entry name" value="P-loop containing nucleoside triphosphate hydrolases"/>
    <property type="match status" value="1"/>
</dbReference>
<comment type="similarity">
    <text evidence="7 8">Belongs to the TRAFAC class myosin-kinesin ATPase superfamily. Kinesin family.</text>
</comment>
<keyword evidence="6" id="KW-0206">Cytoskeleton</keyword>
<feature type="coiled-coil region" evidence="9">
    <location>
        <begin position="319"/>
        <end position="377"/>
    </location>
</feature>
<dbReference type="PROSITE" id="PS00411">
    <property type="entry name" value="KINESIN_MOTOR_1"/>
    <property type="match status" value="1"/>
</dbReference>
<keyword evidence="8" id="KW-0493">Microtubule</keyword>
<dbReference type="Proteomes" id="UP000695000">
    <property type="component" value="Unplaced"/>
</dbReference>
<dbReference type="PROSITE" id="PS50067">
    <property type="entry name" value="KINESIN_MOTOR_2"/>
    <property type="match status" value="1"/>
</dbReference>